<gene>
    <name evidence="12" type="ORF">BGZ70_000666</name>
</gene>
<feature type="region of interest" description="Disordered" evidence="9">
    <location>
        <begin position="1041"/>
        <end position="1092"/>
    </location>
</feature>
<keyword evidence="4" id="KW-0297">G-protein coupled receptor</keyword>
<keyword evidence="5 10" id="KW-0472">Membrane</keyword>
<keyword evidence="3 10" id="KW-1133">Transmembrane helix</keyword>
<evidence type="ECO:0000256" key="1">
    <source>
        <dbReference type="ARBA" id="ARBA00004141"/>
    </source>
</evidence>
<evidence type="ECO:0000313" key="13">
    <source>
        <dbReference type="Proteomes" id="UP000738359"/>
    </source>
</evidence>
<evidence type="ECO:0000256" key="10">
    <source>
        <dbReference type="SAM" id="Phobius"/>
    </source>
</evidence>
<feature type="transmembrane region" description="Helical" evidence="10">
    <location>
        <begin position="586"/>
        <end position="609"/>
    </location>
</feature>
<organism evidence="12 13">
    <name type="scientific">Mortierella alpina</name>
    <name type="common">Oleaginous fungus</name>
    <name type="synonym">Mortierella renispora</name>
    <dbReference type="NCBI Taxonomy" id="64518"/>
    <lineage>
        <taxon>Eukaryota</taxon>
        <taxon>Fungi</taxon>
        <taxon>Fungi incertae sedis</taxon>
        <taxon>Mucoromycota</taxon>
        <taxon>Mortierellomycotina</taxon>
        <taxon>Mortierellomycetes</taxon>
        <taxon>Mortierellales</taxon>
        <taxon>Mortierellaceae</taxon>
        <taxon>Mortierella</taxon>
    </lineage>
</organism>
<feature type="region of interest" description="Disordered" evidence="9">
    <location>
        <begin position="651"/>
        <end position="672"/>
    </location>
</feature>
<dbReference type="InterPro" id="IPR028082">
    <property type="entry name" value="Peripla_BP_I"/>
</dbReference>
<protein>
    <recommendedName>
        <fullName evidence="11">G-protein coupled receptors family 3 profile domain-containing protein</fullName>
    </recommendedName>
</protein>
<dbReference type="PANTHER" id="PTHR10519:SF20">
    <property type="entry name" value="G-PROTEIN COUPLED RECEPTOR 156-RELATED"/>
    <property type="match status" value="1"/>
</dbReference>
<sequence length="1128" mass="124019">MQKPRLLTEYEYETMWDPDLRTLRLGVLLPFNTPAVGPTSALVRHGLTAIRLAVDDVNKLKIIPGINMSIIVRDSQEPSLHSKTGGSAAIAGAGRLISAKVGGVVGDIRSELTRYEALMTSSVRIPQCSYASDNPALSNIEEYPYFYRTIPTSLVLIDAVLAVVKSMGWKRIYLIRDPEYLGWIDYFYKTASEMGIYIVAQESLATSAVPSDSSFQSQEADAKAYNGLIMIDIGWDLRDYKPFQDFRSRWSKLDPKEYPGGGTTALNNDEGMAYSCVLMLANAYGELVKRTLPDSKDHVPDNSFIREVVSGDHTDSICMSETYRNSTYEGPAGPISLDKNGDRKDGFYVAQSMDDGKPVQFGFFMRGNFTFTSMPFKNTPSDAPRWTLQNPQWSSNAGIACGVLSMLVIALILISAALVLYFRNHIAIKASSPTFCLLELLGILLVIVWCLLHVGVPSSSTCIANSFILVLGVTLLTGSLTIKSYRIYRIFNSVNFAHQTFQTRILLRYMGLIVVLCMITPIIEMATDPPQPVTLNVGSIQWVRCRGYHSQMWWSIISSIVPAILLLFGVYFAIKTRNVMFLWNEARQITLVLYNIFFFAILVIASQFFPYDIYLATYYITLIGTYVVATLALLILFVPKLLSIRKSRQKSWGHGDRPNEEHNQHSAASPSDRVRARVAAMTRIPANISAGAGRLRQTVIDGDTVVRSNRVDQNPLYAWMGSQMPHRGSLMTLSGAEQQQLPVNGRLVPRSSEDRASGREDSFTPWKRRFCSENEARLGGEEGVDALGECAGAQDQCEESGLPKQLINDNLAREQALGDSDTGIKGKFLLPVRIIKYRFTDALSHWTMQTLILTPEAHAFLSVDCTNGHSTSYLMHSMVQEKDELVHPTLRVATCHTGALLIQFSSQAHLDAWMGLFSEQDLNALGAHSFITTPPYQQRSSISSTVLDAASRRQPSNTDLNMTYGSTTGVKRFSEEISSPFTHIAESKVNIDAGPVPHPLATLYASPSQIEKDEGDASSSSAYVPLGAQPMAVTTVISRGLDDKDDEDPDDLYDPEFGIGAGIGRRKRRQQSRSMSHSLRGGATPSSSGTSATIPSAAVISAAAAAVAEGWSESDALAAAMANPSLNP</sequence>
<evidence type="ECO:0000256" key="5">
    <source>
        <dbReference type="ARBA" id="ARBA00023136"/>
    </source>
</evidence>
<dbReference type="Gene3D" id="3.40.50.2300">
    <property type="match status" value="1"/>
</dbReference>
<evidence type="ECO:0000256" key="4">
    <source>
        <dbReference type="ARBA" id="ARBA00023040"/>
    </source>
</evidence>
<dbReference type="CDD" id="cd15047">
    <property type="entry name" value="7tmC_GABA-B-like"/>
    <property type="match status" value="1"/>
</dbReference>
<dbReference type="AlphaFoldDB" id="A0A9P6IXZ8"/>
<evidence type="ECO:0000259" key="11">
    <source>
        <dbReference type="PROSITE" id="PS50259"/>
    </source>
</evidence>
<feature type="domain" description="G-protein coupled receptors family 3 profile" evidence="11">
    <location>
        <begin position="397"/>
        <end position="644"/>
    </location>
</feature>
<dbReference type="GO" id="GO:0038039">
    <property type="term" value="C:G protein-coupled receptor heterodimeric complex"/>
    <property type="evidence" value="ECO:0007669"/>
    <property type="project" value="TreeGrafter"/>
</dbReference>
<reference evidence="12" key="1">
    <citation type="journal article" date="2020" name="Fungal Divers.">
        <title>Resolving the Mortierellaceae phylogeny through synthesis of multi-gene phylogenetics and phylogenomics.</title>
        <authorList>
            <person name="Vandepol N."/>
            <person name="Liber J."/>
            <person name="Desiro A."/>
            <person name="Na H."/>
            <person name="Kennedy M."/>
            <person name="Barry K."/>
            <person name="Grigoriev I.V."/>
            <person name="Miller A.N."/>
            <person name="O'Donnell K."/>
            <person name="Stajich J.E."/>
            <person name="Bonito G."/>
        </authorList>
    </citation>
    <scope>NUCLEOTIDE SEQUENCE</scope>
    <source>
        <strain evidence="12">CK1249</strain>
    </source>
</reference>
<keyword evidence="8" id="KW-0807">Transducer</keyword>
<feature type="transmembrane region" description="Helical" evidence="10">
    <location>
        <begin position="552"/>
        <end position="574"/>
    </location>
</feature>
<evidence type="ECO:0000313" key="12">
    <source>
        <dbReference type="EMBL" id="KAF9952264.1"/>
    </source>
</evidence>
<dbReference type="InterPro" id="IPR001828">
    <property type="entry name" value="ANF_lig-bd_rcpt"/>
</dbReference>
<evidence type="ECO:0000256" key="7">
    <source>
        <dbReference type="ARBA" id="ARBA00023180"/>
    </source>
</evidence>
<comment type="caution">
    <text evidence="12">The sequence shown here is derived from an EMBL/GenBank/DDBJ whole genome shotgun (WGS) entry which is preliminary data.</text>
</comment>
<evidence type="ECO:0000256" key="3">
    <source>
        <dbReference type="ARBA" id="ARBA00022989"/>
    </source>
</evidence>
<dbReference type="InterPro" id="IPR017978">
    <property type="entry name" value="GPCR_3_C"/>
</dbReference>
<dbReference type="Proteomes" id="UP000738359">
    <property type="component" value="Unassembled WGS sequence"/>
</dbReference>
<feature type="transmembrane region" description="Helical" evidence="10">
    <location>
        <begin position="434"/>
        <end position="454"/>
    </location>
</feature>
<feature type="compositionally biased region" description="Basic and acidic residues" evidence="9">
    <location>
        <begin position="653"/>
        <end position="664"/>
    </location>
</feature>
<dbReference type="EMBL" id="JAAAHY010001135">
    <property type="protein sequence ID" value="KAF9952264.1"/>
    <property type="molecule type" value="Genomic_DNA"/>
</dbReference>
<proteinExistence type="predicted"/>
<dbReference type="SUPFAM" id="SSF53822">
    <property type="entry name" value="Periplasmic binding protein-like I"/>
    <property type="match status" value="1"/>
</dbReference>
<evidence type="ECO:0000256" key="2">
    <source>
        <dbReference type="ARBA" id="ARBA00022692"/>
    </source>
</evidence>
<dbReference type="InterPro" id="IPR002455">
    <property type="entry name" value="GPCR3_GABA-B"/>
</dbReference>
<evidence type="ECO:0000256" key="8">
    <source>
        <dbReference type="ARBA" id="ARBA00023224"/>
    </source>
</evidence>
<accession>A0A9P6IXZ8</accession>
<name>A0A9P6IXZ8_MORAP</name>
<evidence type="ECO:0000256" key="9">
    <source>
        <dbReference type="SAM" id="MobiDB-lite"/>
    </source>
</evidence>
<keyword evidence="7" id="KW-0325">Glycoprotein</keyword>
<feature type="transmembrane region" description="Helical" evidence="10">
    <location>
        <begin position="615"/>
        <end position="638"/>
    </location>
</feature>
<keyword evidence="13" id="KW-1185">Reference proteome</keyword>
<comment type="subcellular location">
    <subcellularLocation>
        <location evidence="1">Membrane</location>
        <topology evidence="1">Multi-pass membrane protein</topology>
    </subcellularLocation>
</comment>
<dbReference type="OrthoDB" id="5597995at2759"/>
<feature type="transmembrane region" description="Helical" evidence="10">
    <location>
        <begin position="466"/>
        <end position="485"/>
    </location>
</feature>
<dbReference type="Pfam" id="PF00003">
    <property type="entry name" value="7tm_3"/>
    <property type="match status" value="1"/>
</dbReference>
<feature type="transmembrane region" description="Helical" evidence="10">
    <location>
        <begin position="397"/>
        <end position="422"/>
    </location>
</feature>
<feature type="transmembrane region" description="Helical" evidence="10">
    <location>
        <begin position="506"/>
        <end position="523"/>
    </location>
</feature>
<dbReference type="PROSITE" id="PS50259">
    <property type="entry name" value="G_PROTEIN_RECEP_F3_4"/>
    <property type="match status" value="1"/>
</dbReference>
<keyword evidence="6" id="KW-0675">Receptor</keyword>
<dbReference type="PANTHER" id="PTHR10519">
    <property type="entry name" value="GABA-B RECEPTOR"/>
    <property type="match status" value="1"/>
</dbReference>
<dbReference type="Pfam" id="PF01094">
    <property type="entry name" value="ANF_receptor"/>
    <property type="match status" value="1"/>
</dbReference>
<evidence type="ECO:0000256" key="6">
    <source>
        <dbReference type="ARBA" id="ARBA00023170"/>
    </source>
</evidence>
<keyword evidence="2 10" id="KW-0812">Transmembrane</keyword>
<feature type="compositionally biased region" description="Low complexity" evidence="9">
    <location>
        <begin position="1072"/>
        <end position="1092"/>
    </location>
</feature>
<feature type="compositionally biased region" description="Acidic residues" evidence="9">
    <location>
        <begin position="1043"/>
        <end position="1054"/>
    </location>
</feature>
<dbReference type="GO" id="GO:0004965">
    <property type="term" value="F:G protein-coupled GABA receptor activity"/>
    <property type="evidence" value="ECO:0007669"/>
    <property type="project" value="InterPro"/>
</dbReference>